<name>A0A834MDZ9_RHYFE</name>
<dbReference type="EMBL" id="JAACXV010000405">
    <property type="protein sequence ID" value="KAF7278221.1"/>
    <property type="molecule type" value="Genomic_DNA"/>
</dbReference>
<feature type="region of interest" description="Disordered" evidence="1">
    <location>
        <begin position="51"/>
        <end position="83"/>
    </location>
</feature>
<evidence type="ECO:0000313" key="3">
    <source>
        <dbReference type="Proteomes" id="UP000625711"/>
    </source>
</evidence>
<gene>
    <name evidence="2" type="ORF">GWI33_008715</name>
</gene>
<dbReference type="Proteomes" id="UP000625711">
    <property type="component" value="Unassembled WGS sequence"/>
</dbReference>
<proteinExistence type="predicted"/>
<dbReference type="AlphaFoldDB" id="A0A834MDZ9"/>
<evidence type="ECO:0000313" key="2">
    <source>
        <dbReference type="EMBL" id="KAF7278221.1"/>
    </source>
</evidence>
<sequence>MSLRLISERNSELVSDRVVTAEPLLLADGGFVIIGMAEFFDLRRTKDFVSVGQTKPEEKRQQSGGRRGGDPGLRSFPLSSSSEKFKSENVLFRASNTMPSCSEILIGSN</sequence>
<organism evidence="2 3">
    <name type="scientific">Rhynchophorus ferrugineus</name>
    <name type="common">Red palm weevil</name>
    <name type="synonym">Curculio ferrugineus</name>
    <dbReference type="NCBI Taxonomy" id="354439"/>
    <lineage>
        <taxon>Eukaryota</taxon>
        <taxon>Metazoa</taxon>
        <taxon>Ecdysozoa</taxon>
        <taxon>Arthropoda</taxon>
        <taxon>Hexapoda</taxon>
        <taxon>Insecta</taxon>
        <taxon>Pterygota</taxon>
        <taxon>Neoptera</taxon>
        <taxon>Endopterygota</taxon>
        <taxon>Coleoptera</taxon>
        <taxon>Polyphaga</taxon>
        <taxon>Cucujiformia</taxon>
        <taxon>Curculionidae</taxon>
        <taxon>Dryophthorinae</taxon>
        <taxon>Rhynchophorus</taxon>
    </lineage>
</organism>
<comment type="caution">
    <text evidence="2">The sequence shown here is derived from an EMBL/GenBank/DDBJ whole genome shotgun (WGS) entry which is preliminary data.</text>
</comment>
<accession>A0A834MDZ9</accession>
<protein>
    <submittedName>
        <fullName evidence="2">Uncharacterized protein</fullName>
    </submittedName>
</protein>
<keyword evidence="3" id="KW-1185">Reference proteome</keyword>
<evidence type="ECO:0000256" key="1">
    <source>
        <dbReference type="SAM" id="MobiDB-lite"/>
    </source>
</evidence>
<reference evidence="2" key="1">
    <citation type="submission" date="2020-08" db="EMBL/GenBank/DDBJ databases">
        <title>Genome sequencing and assembly of the red palm weevil Rhynchophorus ferrugineus.</title>
        <authorList>
            <person name="Dias G.B."/>
            <person name="Bergman C.M."/>
            <person name="Manee M."/>
        </authorList>
    </citation>
    <scope>NUCLEOTIDE SEQUENCE</scope>
    <source>
        <strain evidence="2">AA-2017</strain>
        <tissue evidence="2">Whole larva</tissue>
    </source>
</reference>